<dbReference type="KEGG" id="mlr:MELLADRAFT_112207"/>
<evidence type="ECO:0000313" key="1">
    <source>
        <dbReference type="EMBL" id="EGG00067.1"/>
    </source>
</evidence>
<dbReference type="InParanoid" id="F4S5Q4"/>
<dbReference type="EMBL" id="GL883151">
    <property type="protein sequence ID" value="EGG00067.1"/>
    <property type="molecule type" value="Genomic_DNA"/>
</dbReference>
<evidence type="ECO:0000313" key="2">
    <source>
        <dbReference type="Proteomes" id="UP000001072"/>
    </source>
</evidence>
<dbReference type="VEuPathDB" id="FungiDB:MELLADRAFT_112207"/>
<name>F4S5Q4_MELLP</name>
<sequence length="221" mass="25043">MSLQDLASPFNRLFPWVPSTTTFSPKVFSKGQQFEISIQKAIEILENHKFLDRDSIWALAVLRHLQGYLPSGDLEPLNKNMKQGPISADLLGVSATLWEDEKVPQLSKISSAIAEASLRLKFIIWIMSQFNRNESTKSSRFLVEIYDMFLQESCPMQPENFKGFLLLCSSHIRGMDVSDQLGLEEGLAYEALHIYIPGYNNHAKDTVFQFNCGPSFPIPPL</sequence>
<accession>F4S5Q4</accession>
<gene>
    <name evidence="1" type="ORF">MELLADRAFT_112207</name>
</gene>
<dbReference type="Proteomes" id="UP000001072">
    <property type="component" value="Unassembled WGS sequence"/>
</dbReference>
<proteinExistence type="predicted"/>
<dbReference type="HOGENOM" id="CLU_1250920_0_0_1"/>
<organism evidence="2">
    <name type="scientific">Melampsora larici-populina (strain 98AG31 / pathotype 3-4-7)</name>
    <name type="common">Poplar leaf rust fungus</name>
    <dbReference type="NCBI Taxonomy" id="747676"/>
    <lineage>
        <taxon>Eukaryota</taxon>
        <taxon>Fungi</taxon>
        <taxon>Dikarya</taxon>
        <taxon>Basidiomycota</taxon>
        <taxon>Pucciniomycotina</taxon>
        <taxon>Pucciniomycetes</taxon>
        <taxon>Pucciniales</taxon>
        <taxon>Melampsoraceae</taxon>
        <taxon>Melampsora</taxon>
    </lineage>
</organism>
<dbReference type="AlphaFoldDB" id="F4S5Q4"/>
<reference evidence="2" key="1">
    <citation type="journal article" date="2011" name="Proc. Natl. Acad. Sci. U.S.A.">
        <title>Obligate biotrophy features unraveled by the genomic analysis of rust fungi.</title>
        <authorList>
            <person name="Duplessis S."/>
            <person name="Cuomo C.A."/>
            <person name="Lin Y.-C."/>
            <person name="Aerts A."/>
            <person name="Tisserant E."/>
            <person name="Veneault-Fourrey C."/>
            <person name="Joly D.L."/>
            <person name="Hacquard S."/>
            <person name="Amselem J."/>
            <person name="Cantarel B.L."/>
            <person name="Chiu R."/>
            <person name="Coutinho P.M."/>
            <person name="Feau N."/>
            <person name="Field M."/>
            <person name="Frey P."/>
            <person name="Gelhaye E."/>
            <person name="Goldberg J."/>
            <person name="Grabherr M.G."/>
            <person name="Kodira C.D."/>
            <person name="Kohler A."/>
            <person name="Kuees U."/>
            <person name="Lindquist E.A."/>
            <person name="Lucas S.M."/>
            <person name="Mago R."/>
            <person name="Mauceli E."/>
            <person name="Morin E."/>
            <person name="Murat C."/>
            <person name="Pangilinan J.L."/>
            <person name="Park R."/>
            <person name="Pearson M."/>
            <person name="Quesneville H."/>
            <person name="Rouhier N."/>
            <person name="Sakthikumar S."/>
            <person name="Salamov A.A."/>
            <person name="Schmutz J."/>
            <person name="Selles B."/>
            <person name="Shapiro H."/>
            <person name="Tanguay P."/>
            <person name="Tuskan G.A."/>
            <person name="Henrissat B."/>
            <person name="Van de Peer Y."/>
            <person name="Rouze P."/>
            <person name="Ellis J.G."/>
            <person name="Dodds P.N."/>
            <person name="Schein J.E."/>
            <person name="Zhong S."/>
            <person name="Hamelin R.C."/>
            <person name="Grigoriev I.V."/>
            <person name="Szabo L.J."/>
            <person name="Martin F."/>
        </authorList>
    </citation>
    <scope>NUCLEOTIDE SEQUENCE [LARGE SCALE GENOMIC DNA]</scope>
    <source>
        <strain evidence="2">98AG31 / pathotype 3-4-7</strain>
    </source>
</reference>
<dbReference type="RefSeq" id="XP_007416665.1">
    <property type="nucleotide sequence ID" value="XM_007416603.1"/>
</dbReference>
<protein>
    <submittedName>
        <fullName evidence="1">Uncharacterized protein</fullName>
    </submittedName>
</protein>
<dbReference type="GeneID" id="18924604"/>
<keyword evidence="2" id="KW-1185">Reference proteome</keyword>